<gene>
    <name evidence="2" type="primary">Vigan.UMG065300</name>
    <name evidence="2" type="ORF">VIGAN_UM065300</name>
</gene>
<feature type="region of interest" description="Disordered" evidence="1">
    <location>
        <begin position="1"/>
        <end position="72"/>
    </location>
</feature>
<evidence type="ECO:0000313" key="2">
    <source>
        <dbReference type="EMBL" id="BAU03281.1"/>
    </source>
</evidence>
<evidence type="ECO:0000256" key="1">
    <source>
        <dbReference type="SAM" id="MobiDB-lite"/>
    </source>
</evidence>
<accession>A0A0S3TE60</accession>
<protein>
    <submittedName>
        <fullName evidence="2">Uncharacterized protein</fullName>
    </submittedName>
</protein>
<dbReference type="EMBL" id="AP015207">
    <property type="protein sequence ID" value="BAU03281.1"/>
    <property type="molecule type" value="Genomic_DNA"/>
</dbReference>
<reference evidence="2" key="1">
    <citation type="journal article" date="2015" name="Sci. Rep.">
        <title>The power of single molecule real-time sequencing technology in the de novo assembly of a eukaryotic genome.</title>
        <authorList>
            <person name="Sakai H."/>
            <person name="Naito K."/>
            <person name="Ogiso-Tanaka E."/>
            <person name="Takahashi Y."/>
            <person name="Iseki K."/>
            <person name="Muto C."/>
            <person name="Satou K."/>
            <person name="Teruya K."/>
            <person name="Shiroma A."/>
            <person name="Shimoji M."/>
            <person name="Hirano T."/>
            <person name="Itoh T."/>
            <person name="Kaga A."/>
            <person name="Tomooka N."/>
        </authorList>
    </citation>
    <scope>NUCLEOTIDE SEQUENCE</scope>
</reference>
<organism evidence="2">
    <name type="scientific">Vigna angularis var. angularis</name>
    <dbReference type="NCBI Taxonomy" id="157739"/>
    <lineage>
        <taxon>Eukaryota</taxon>
        <taxon>Viridiplantae</taxon>
        <taxon>Streptophyta</taxon>
        <taxon>Embryophyta</taxon>
        <taxon>Tracheophyta</taxon>
        <taxon>Spermatophyta</taxon>
        <taxon>Magnoliopsida</taxon>
        <taxon>eudicotyledons</taxon>
        <taxon>Gunneridae</taxon>
        <taxon>Pentapetalae</taxon>
        <taxon>rosids</taxon>
        <taxon>fabids</taxon>
        <taxon>Fabales</taxon>
        <taxon>Fabaceae</taxon>
        <taxon>Papilionoideae</taxon>
        <taxon>50 kb inversion clade</taxon>
        <taxon>NPAAA clade</taxon>
        <taxon>indigoferoid/millettioid clade</taxon>
        <taxon>Phaseoleae</taxon>
        <taxon>Vigna</taxon>
    </lineage>
</organism>
<dbReference type="AlphaFoldDB" id="A0A0S3TE60"/>
<feature type="compositionally biased region" description="Low complexity" evidence="1">
    <location>
        <begin position="62"/>
        <end position="72"/>
    </location>
</feature>
<proteinExistence type="predicted"/>
<name>A0A0S3TE60_PHAAN</name>
<feature type="compositionally biased region" description="Polar residues" evidence="1">
    <location>
        <begin position="25"/>
        <end position="35"/>
    </location>
</feature>
<sequence>AAISAPPTMGNCCRSRPPWPARMSNRASPTQTTMASAVPGLRLSNRRRRSRSSLACPRRTSRTATSWTASSA</sequence>
<feature type="non-terminal residue" evidence="2">
    <location>
        <position position="1"/>
    </location>
</feature>